<evidence type="ECO:0000313" key="3">
    <source>
        <dbReference type="EMBL" id="MBF0876014.1"/>
    </source>
</evidence>
<feature type="signal peptide" evidence="1">
    <location>
        <begin position="1"/>
        <end position="26"/>
    </location>
</feature>
<dbReference type="PANTHER" id="PTHR35535">
    <property type="entry name" value="HEAT SHOCK PROTEIN HSLJ"/>
    <property type="match status" value="1"/>
</dbReference>
<proteinExistence type="predicted"/>
<dbReference type="InterPro" id="IPR038670">
    <property type="entry name" value="HslJ-like_sf"/>
</dbReference>
<dbReference type="Pfam" id="PF09619">
    <property type="entry name" value="YscW"/>
    <property type="match status" value="1"/>
</dbReference>
<dbReference type="Proteomes" id="UP000630952">
    <property type="component" value="Unassembled WGS sequence"/>
</dbReference>
<dbReference type="PANTHER" id="PTHR35535:SF2">
    <property type="entry name" value="DUF306 DOMAIN-CONTAINING PROTEIN"/>
    <property type="match status" value="1"/>
</dbReference>
<evidence type="ECO:0000313" key="4">
    <source>
        <dbReference type="Proteomes" id="UP000630952"/>
    </source>
</evidence>
<protein>
    <submittedName>
        <fullName evidence="3">META domain-containing protein</fullName>
    </submittedName>
</protein>
<reference evidence="3 4" key="2">
    <citation type="submission" date="2020-11" db="EMBL/GenBank/DDBJ databases">
        <title>Description of novel Gluconobacter species.</title>
        <authorList>
            <person name="Cleenwerck I."/>
            <person name="Cnockaert M."/>
            <person name="Borremans W."/>
            <person name="Wieme A.D."/>
            <person name="De Vuyst L."/>
            <person name="Vandamme P."/>
        </authorList>
    </citation>
    <scope>NUCLEOTIDE SEQUENCE [LARGE SCALE GENOMIC DNA]</scope>
    <source>
        <strain evidence="3 4">LMG 27748</strain>
    </source>
</reference>
<feature type="chain" id="PRO_5045282938" evidence="1">
    <location>
        <begin position="27"/>
        <end position="259"/>
    </location>
</feature>
<gene>
    <name evidence="3" type="ORF">HKD21_04015</name>
</gene>
<dbReference type="InterPro" id="IPR039366">
    <property type="entry name" value="Pilotin"/>
</dbReference>
<feature type="domain" description="DUF306" evidence="2">
    <location>
        <begin position="150"/>
        <end position="247"/>
    </location>
</feature>
<organism evidence="3 4">
    <name type="scientific">Gluconobacter cerevisiae</name>
    <dbReference type="NCBI Taxonomy" id="1379734"/>
    <lineage>
        <taxon>Bacteria</taxon>
        <taxon>Pseudomonadati</taxon>
        <taxon>Pseudomonadota</taxon>
        <taxon>Alphaproteobacteria</taxon>
        <taxon>Acetobacterales</taxon>
        <taxon>Acetobacteraceae</taxon>
        <taxon>Gluconobacter</taxon>
    </lineage>
</organism>
<keyword evidence="1" id="KW-0732">Signal</keyword>
<sequence>MMITLRCFALNLLVAGCFLSSASVYAASPAANSAKNQADTMRTLQGQALYRERMALPPGAVLSVWIEDTGPTHGAPLVMAEQRSEIHHGVPIPYTLTYPALPPGGHYVLNAEITVEGRRLFATPDGGAPLDRPQLLLRRVAETVVRAPYGTWRIQSIGNLNFPNTPEAPGLTLQQDGTVYGTDGCNRLMGHFTLEAQTLRFQPLAMTRMACLPPLMAHGQQISAFLPTVMSWSREGENHLVLHGRGEGAAMILVPQDAQ</sequence>
<dbReference type="EMBL" id="JABCQO010000002">
    <property type="protein sequence ID" value="MBF0876014.1"/>
    <property type="molecule type" value="Genomic_DNA"/>
</dbReference>
<reference evidence="4" key="1">
    <citation type="submission" date="2020-04" db="EMBL/GenBank/DDBJ databases">
        <title>Description of novel Gluconacetobacter.</title>
        <authorList>
            <person name="Sombolestani A."/>
        </authorList>
    </citation>
    <scope>NUCLEOTIDE SEQUENCE [LARGE SCALE GENOMIC DNA]</scope>
    <source>
        <strain evidence="4">LMG 27748</strain>
    </source>
</reference>
<comment type="caution">
    <text evidence="3">The sequence shown here is derived from an EMBL/GenBank/DDBJ whole genome shotgun (WGS) entry which is preliminary data.</text>
</comment>
<dbReference type="Gene3D" id="2.40.128.270">
    <property type="match status" value="1"/>
</dbReference>
<dbReference type="Pfam" id="PF03724">
    <property type="entry name" value="META"/>
    <property type="match status" value="1"/>
</dbReference>
<name>A0ABR9YBK0_9PROT</name>
<dbReference type="PROSITE" id="PS51257">
    <property type="entry name" value="PROKAR_LIPOPROTEIN"/>
    <property type="match status" value="1"/>
</dbReference>
<evidence type="ECO:0000256" key="1">
    <source>
        <dbReference type="SAM" id="SignalP"/>
    </source>
</evidence>
<evidence type="ECO:0000259" key="2">
    <source>
        <dbReference type="Pfam" id="PF03724"/>
    </source>
</evidence>
<dbReference type="InterPro" id="IPR053147">
    <property type="entry name" value="Hsp_HslJ-like"/>
</dbReference>
<dbReference type="InterPro" id="IPR005184">
    <property type="entry name" value="DUF306_Meta_HslJ"/>
</dbReference>
<dbReference type="RefSeq" id="WP_194254310.1">
    <property type="nucleotide sequence ID" value="NZ_JABCQO010000002.1"/>
</dbReference>
<keyword evidence="4" id="KW-1185">Reference proteome</keyword>
<accession>A0ABR9YBK0</accession>